<reference evidence="4" key="1">
    <citation type="submission" date="2021-01" db="EMBL/GenBank/DDBJ databases">
        <authorList>
            <person name="Corre E."/>
            <person name="Pelletier E."/>
            <person name="Niang G."/>
            <person name="Scheremetjew M."/>
            <person name="Finn R."/>
            <person name="Kale V."/>
            <person name="Holt S."/>
            <person name="Cochrane G."/>
            <person name="Meng A."/>
            <person name="Brown T."/>
            <person name="Cohen L."/>
        </authorList>
    </citation>
    <scope>NUCLEOTIDE SEQUENCE</scope>
    <source>
        <strain evidence="4">UTEX LB 985</strain>
    </source>
</reference>
<proteinExistence type="predicted"/>
<feature type="compositionally biased region" description="Polar residues" evidence="1">
    <location>
        <begin position="202"/>
        <end position="211"/>
    </location>
</feature>
<dbReference type="AlphaFoldDB" id="A0A7S2FER4"/>
<name>A0A7S2FER4_9EUKA</name>
<dbReference type="InterPro" id="IPR040673">
    <property type="entry name" value="CCDC81_HU_dom_2"/>
</dbReference>
<dbReference type="Pfam" id="PF14908">
    <property type="entry name" value="HU-CCDC81_euk_1"/>
    <property type="match status" value="1"/>
</dbReference>
<dbReference type="GO" id="GO:0005815">
    <property type="term" value="C:microtubule organizing center"/>
    <property type="evidence" value="ECO:0007669"/>
    <property type="project" value="TreeGrafter"/>
</dbReference>
<dbReference type="InterPro" id="IPR026295">
    <property type="entry name" value="CCD81"/>
</dbReference>
<dbReference type="Pfam" id="PF18289">
    <property type="entry name" value="HU-CCDC81_euk_2"/>
    <property type="match status" value="1"/>
</dbReference>
<feature type="compositionally biased region" description="Low complexity" evidence="1">
    <location>
        <begin position="374"/>
        <end position="394"/>
    </location>
</feature>
<sequence length="538" mass="55675">MDVRGLAGTDERAPIRRKAWEALSKWISSRVSRQRGVHVPNLFQVAWVLVATDETGTRLRRPIFVLSERFADNFGVKQAGYVERNVPPPANGDDVNFYQLAIQHSDGLSKDQAFSSIREMVMRLGEAAREGREVRVDMGAGTLVIEGREIGFEFQGGLGGGAGAEGGTEKVSHLDPMLNGRLAGGGSGSGLEMQGAAVAAPSSPTRSMLSNLQQQRRGGSGSELSGRLSAEEEAALFADVDLLDPESRIEVSQMRAAELEGQTRIKVSEALDLKELGDRSVEELNEALGARAAALESQLRAQRAETERLEAQLKAKAPNANAPSGSRLSRGKLSRVPAMPHVAGQPERLSGGPSGTLTVSGAAPSSHLGGGSSNSGRLPAAPRRAGAPKPSASSISEAGPPMLSVGFSKDGPGQLGTLPPPPRGAVAAGHVGYVSKPPIVSAILSDINSNGHSGGGKRSDKVPTAPPLPPFRFSAPQPNDAANQAWKRHAAPQVTNARLKAGAGGGGGSYGRPVGGPAPPFLAAPPSLAAAMLAKSGK</sequence>
<evidence type="ECO:0000313" key="4">
    <source>
        <dbReference type="EMBL" id="CAD9389958.1"/>
    </source>
</evidence>
<evidence type="ECO:0000259" key="2">
    <source>
        <dbReference type="Pfam" id="PF14908"/>
    </source>
</evidence>
<organism evidence="4">
    <name type="scientific">Haptolina brevifila</name>
    <dbReference type="NCBI Taxonomy" id="156173"/>
    <lineage>
        <taxon>Eukaryota</taxon>
        <taxon>Haptista</taxon>
        <taxon>Haptophyta</taxon>
        <taxon>Prymnesiophyceae</taxon>
        <taxon>Prymnesiales</taxon>
        <taxon>Prymnesiaceae</taxon>
        <taxon>Haptolina</taxon>
    </lineage>
</organism>
<evidence type="ECO:0008006" key="5">
    <source>
        <dbReference type="Google" id="ProtNLM"/>
    </source>
</evidence>
<evidence type="ECO:0000256" key="1">
    <source>
        <dbReference type="SAM" id="MobiDB-lite"/>
    </source>
</evidence>
<protein>
    <recommendedName>
        <fullName evidence="5">CCDC81 HU domain-containing protein</fullName>
    </recommendedName>
</protein>
<feature type="domain" description="CCDC81 HU" evidence="3">
    <location>
        <begin position="95"/>
        <end position="154"/>
    </location>
</feature>
<gene>
    <name evidence="4" type="ORF">CBRE1094_LOCUS392</name>
</gene>
<feature type="compositionally biased region" description="Low complexity" evidence="1">
    <location>
        <begin position="212"/>
        <end position="227"/>
    </location>
</feature>
<feature type="region of interest" description="Disordered" evidence="1">
    <location>
        <begin position="450"/>
        <end position="490"/>
    </location>
</feature>
<dbReference type="PANTHER" id="PTHR14362:SF2">
    <property type="entry name" value="COILED-COIL DOMAIN-CONTAINING PROTEIN 81"/>
    <property type="match status" value="1"/>
</dbReference>
<dbReference type="EMBL" id="HBGU01000785">
    <property type="protein sequence ID" value="CAD9389958.1"/>
    <property type="molecule type" value="Transcribed_RNA"/>
</dbReference>
<dbReference type="PANTHER" id="PTHR14362">
    <property type="entry name" value="COILED-COIL DOMAIN-CONTAINING PROTEIN 81"/>
    <property type="match status" value="1"/>
</dbReference>
<accession>A0A7S2FER4</accession>
<dbReference type="InterPro" id="IPR028034">
    <property type="entry name" value="HU-CCDC81"/>
</dbReference>
<feature type="domain" description="CCDC81 HU" evidence="2">
    <location>
        <begin position="18"/>
        <end position="78"/>
    </location>
</feature>
<feature type="region of interest" description="Disordered" evidence="1">
    <location>
        <begin position="182"/>
        <end position="227"/>
    </location>
</feature>
<feature type="region of interest" description="Disordered" evidence="1">
    <location>
        <begin position="313"/>
        <end position="420"/>
    </location>
</feature>
<evidence type="ECO:0000259" key="3">
    <source>
        <dbReference type="Pfam" id="PF18289"/>
    </source>
</evidence>